<reference evidence="1" key="1">
    <citation type="submission" date="2022-10" db="EMBL/GenBank/DDBJ databases">
        <authorList>
            <person name="Hyden B.L."/>
            <person name="Feng K."/>
            <person name="Yates T."/>
            <person name="Jawdy S."/>
            <person name="Smart L.B."/>
            <person name="Muchero W."/>
        </authorList>
    </citation>
    <scope>NUCLEOTIDE SEQUENCE</scope>
    <source>
        <tissue evidence="1">Shoot tip</tissue>
    </source>
</reference>
<evidence type="ECO:0000313" key="1">
    <source>
        <dbReference type="EMBL" id="KAJ6399357.1"/>
    </source>
</evidence>
<evidence type="ECO:0000313" key="2">
    <source>
        <dbReference type="Proteomes" id="UP001141253"/>
    </source>
</evidence>
<dbReference type="EMBL" id="JAPFFI010000003">
    <property type="protein sequence ID" value="KAJ6399359.1"/>
    <property type="molecule type" value="Genomic_DNA"/>
</dbReference>
<protein>
    <submittedName>
        <fullName evidence="1">Uncharacterized protein</fullName>
    </submittedName>
</protein>
<reference evidence="1" key="2">
    <citation type="journal article" date="2023" name="Int. J. Mol. Sci.">
        <title>De Novo Assembly and Annotation of 11 Diverse Shrub Willow (Salix) Genomes Reveals Novel Gene Organization in Sex-Linked Regions.</title>
        <authorList>
            <person name="Hyden B."/>
            <person name="Feng K."/>
            <person name="Yates T.B."/>
            <person name="Jawdy S."/>
            <person name="Cereghino C."/>
            <person name="Smart L.B."/>
            <person name="Muchero W."/>
        </authorList>
    </citation>
    <scope>NUCLEOTIDE SEQUENCE</scope>
    <source>
        <tissue evidence="1">Shoot tip</tissue>
    </source>
</reference>
<comment type="caution">
    <text evidence="1">The sequence shown here is derived from an EMBL/GenBank/DDBJ whole genome shotgun (WGS) entry which is preliminary data.</text>
</comment>
<keyword evidence="2" id="KW-1185">Reference proteome</keyword>
<dbReference type="EMBL" id="JAPFFI010000003">
    <property type="protein sequence ID" value="KAJ6399357.1"/>
    <property type="molecule type" value="Genomic_DNA"/>
</dbReference>
<dbReference type="Proteomes" id="UP001141253">
    <property type="component" value="Chromosome 5"/>
</dbReference>
<name>A0ABQ9CLR5_9ROSI</name>
<accession>A0ABQ9CLR5</accession>
<gene>
    <name evidence="1" type="ORF">OIU77_019995</name>
</gene>
<proteinExistence type="predicted"/>
<dbReference type="EMBL" id="JAPFFI010000003">
    <property type="protein sequence ID" value="KAJ6399358.1"/>
    <property type="molecule type" value="Genomic_DNA"/>
</dbReference>
<sequence>MTSGHEVLDCIQYERNISQLAVRIKGSFCKTNSSFLASSCLLEHFIMCFRFALPARYTRIV</sequence>
<organism evidence="1 2">
    <name type="scientific">Salix suchowensis</name>
    <dbReference type="NCBI Taxonomy" id="1278906"/>
    <lineage>
        <taxon>Eukaryota</taxon>
        <taxon>Viridiplantae</taxon>
        <taxon>Streptophyta</taxon>
        <taxon>Embryophyta</taxon>
        <taxon>Tracheophyta</taxon>
        <taxon>Spermatophyta</taxon>
        <taxon>Magnoliopsida</taxon>
        <taxon>eudicotyledons</taxon>
        <taxon>Gunneridae</taxon>
        <taxon>Pentapetalae</taxon>
        <taxon>rosids</taxon>
        <taxon>fabids</taxon>
        <taxon>Malpighiales</taxon>
        <taxon>Salicaceae</taxon>
        <taxon>Saliceae</taxon>
        <taxon>Salix</taxon>
    </lineage>
</organism>